<evidence type="ECO:0000256" key="4">
    <source>
        <dbReference type="ARBA" id="ARBA00022519"/>
    </source>
</evidence>
<dbReference type="PROSITE" id="PS00211">
    <property type="entry name" value="ABC_TRANSPORTER_1"/>
    <property type="match status" value="1"/>
</dbReference>
<keyword evidence="15" id="KW-1185">Reference proteome</keyword>
<keyword evidence="5 11" id="KW-0812">Transmembrane</keyword>
<dbReference type="PROSITE" id="PS50929">
    <property type="entry name" value="ABC_TM1F"/>
    <property type="match status" value="1"/>
</dbReference>
<dbReference type="InterPro" id="IPR011527">
    <property type="entry name" value="ABC1_TM_dom"/>
</dbReference>
<evidence type="ECO:0000256" key="9">
    <source>
        <dbReference type="ARBA" id="ARBA00023136"/>
    </source>
</evidence>
<dbReference type="SUPFAM" id="SSF52540">
    <property type="entry name" value="P-loop containing nucleoside triphosphate hydrolases"/>
    <property type="match status" value="1"/>
</dbReference>
<keyword evidence="2" id="KW-0813">Transport</keyword>
<name>A0A916YEL3_9MICO</name>
<feature type="transmembrane region" description="Helical" evidence="11">
    <location>
        <begin position="170"/>
        <end position="189"/>
    </location>
</feature>
<evidence type="ECO:0000256" key="8">
    <source>
        <dbReference type="ARBA" id="ARBA00022989"/>
    </source>
</evidence>
<dbReference type="GO" id="GO:0005524">
    <property type="term" value="F:ATP binding"/>
    <property type="evidence" value="ECO:0007669"/>
    <property type="project" value="UniProtKB-KW"/>
</dbReference>
<dbReference type="RefSeq" id="WP_188712226.1">
    <property type="nucleotide sequence ID" value="NZ_BMHO01000001.1"/>
</dbReference>
<evidence type="ECO:0000256" key="1">
    <source>
        <dbReference type="ARBA" id="ARBA00004429"/>
    </source>
</evidence>
<evidence type="ECO:0000259" key="12">
    <source>
        <dbReference type="PROSITE" id="PS50893"/>
    </source>
</evidence>
<dbReference type="FunFam" id="3.40.50.300:FF:000221">
    <property type="entry name" value="Multidrug ABC transporter ATP-binding protein"/>
    <property type="match status" value="1"/>
</dbReference>
<feature type="transmembrane region" description="Helical" evidence="11">
    <location>
        <begin position="143"/>
        <end position="164"/>
    </location>
</feature>
<reference evidence="14" key="1">
    <citation type="journal article" date="2014" name="Int. J. Syst. Evol. Microbiol.">
        <title>Complete genome sequence of Corynebacterium casei LMG S-19264T (=DSM 44701T), isolated from a smear-ripened cheese.</title>
        <authorList>
            <consortium name="US DOE Joint Genome Institute (JGI-PGF)"/>
            <person name="Walter F."/>
            <person name="Albersmeier A."/>
            <person name="Kalinowski J."/>
            <person name="Ruckert C."/>
        </authorList>
    </citation>
    <scope>NUCLEOTIDE SEQUENCE</scope>
    <source>
        <strain evidence="14">CGMCC 1.15152</strain>
    </source>
</reference>
<evidence type="ECO:0000259" key="13">
    <source>
        <dbReference type="PROSITE" id="PS50929"/>
    </source>
</evidence>
<evidence type="ECO:0000256" key="5">
    <source>
        <dbReference type="ARBA" id="ARBA00022692"/>
    </source>
</evidence>
<keyword evidence="3" id="KW-1003">Cell membrane</keyword>
<evidence type="ECO:0000256" key="6">
    <source>
        <dbReference type="ARBA" id="ARBA00022741"/>
    </source>
</evidence>
<dbReference type="GO" id="GO:0034040">
    <property type="term" value="F:ATPase-coupled lipid transmembrane transporter activity"/>
    <property type="evidence" value="ECO:0007669"/>
    <property type="project" value="TreeGrafter"/>
</dbReference>
<dbReference type="GO" id="GO:0140359">
    <property type="term" value="F:ABC-type transporter activity"/>
    <property type="evidence" value="ECO:0007669"/>
    <property type="project" value="InterPro"/>
</dbReference>
<dbReference type="InterPro" id="IPR039421">
    <property type="entry name" value="Type_1_exporter"/>
</dbReference>
<dbReference type="GO" id="GO:0005886">
    <property type="term" value="C:plasma membrane"/>
    <property type="evidence" value="ECO:0007669"/>
    <property type="project" value="UniProtKB-SubCell"/>
</dbReference>
<dbReference type="InterPro" id="IPR027417">
    <property type="entry name" value="P-loop_NTPase"/>
</dbReference>
<accession>A0A916YEL3</accession>
<evidence type="ECO:0000256" key="10">
    <source>
        <dbReference type="ARBA" id="ARBA00023455"/>
    </source>
</evidence>
<dbReference type="EMBL" id="BMHO01000001">
    <property type="protein sequence ID" value="GGD40373.1"/>
    <property type="molecule type" value="Genomic_DNA"/>
</dbReference>
<dbReference type="PANTHER" id="PTHR24221:SF468">
    <property type="entry name" value="ABC TRANSPORTER"/>
    <property type="match status" value="1"/>
</dbReference>
<proteinExistence type="inferred from homology"/>
<keyword evidence="7" id="KW-0067">ATP-binding</keyword>
<evidence type="ECO:0000256" key="2">
    <source>
        <dbReference type="ARBA" id="ARBA00022448"/>
    </source>
</evidence>
<gene>
    <name evidence="14" type="ORF">GCM10010915_21500</name>
</gene>
<comment type="caution">
    <text evidence="14">The sequence shown here is derived from an EMBL/GenBank/DDBJ whole genome shotgun (WGS) entry which is preliminary data.</text>
</comment>
<feature type="domain" description="ABC transmembrane type-1" evidence="13">
    <location>
        <begin position="27"/>
        <end position="315"/>
    </location>
</feature>
<evidence type="ECO:0000256" key="3">
    <source>
        <dbReference type="ARBA" id="ARBA00022475"/>
    </source>
</evidence>
<dbReference type="InterPro" id="IPR003593">
    <property type="entry name" value="AAA+_ATPase"/>
</dbReference>
<keyword evidence="8 11" id="KW-1133">Transmembrane helix</keyword>
<protein>
    <submittedName>
        <fullName evidence="14">Protein-tyrosine-phosphatase</fullName>
    </submittedName>
</protein>
<evidence type="ECO:0000313" key="14">
    <source>
        <dbReference type="EMBL" id="GGD40373.1"/>
    </source>
</evidence>
<evidence type="ECO:0000313" key="15">
    <source>
        <dbReference type="Proteomes" id="UP000633205"/>
    </source>
</evidence>
<dbReference type="PANTHER" id="PTHR24221">
    <property type="entry name" value="ATP-BINDING CASSETTE SUB-FAMILY B"/>
    <property type="match status" value="1"/>
</dbReference>
<dbReference type="GO" id="GO:0016887">
    <property type="term" value="F:ATP hydrolysis activity"/>
    <property type="evidence" value="ECO:0007669"/>
    <property type="project" value="InterPro"/>
</dbReference>
<dbReference type="CDD" id="cd18564">
    <property type="entry name" value="ABC_6TM_exporter_like"/>
    <property type="match status" value="1"/>
</dbReference>
<dbReference type="PROSITE" id="PS50893">
    <property type="entry name" value="ABC_TRANSPORTER_2"/>
    <property type="match status" value="1"/>
</dbReference>
<dbReference type="SMART" id="SM00382">
    <property type="entry name" value="AAA"/>
    <property type="match status" value="1"/>
</dbReference>
<sequence length="592" mass="63207">MTKKTGSLRRLLRFLRPHLRPNRGLVVGGFAAMFIEVAVRVIEPWPLKFVIDAVVAPGAAADSGIVVLLAVCAVAVLAAAGIRALAAYFMTVCFALAGTRTMNTVRGRVYAHALRLSLRFHNGSRAGDLINRLVSDVGKMRDVAVTAAMPLIGNCVTLVAMFTVMMFLDWRLGLVILAAFPIFLLFSHVSSRRVTRAARVQRAREGDLAGAASESFSAMKLVQAYTLEPVLESDFASSNSKELREGVRATRLAAGLERTTDVLVGVATGAVLLIGGMSVVRGHLTPGELVVFVQYLKGAFKPMRDLAKYTGRIAKALASGERVLALLEERPEVTDGTQDLGRPSGRVSFRGVAASYDDETVALENVELDVLAGERVALVGHSGSGKSTLASLVLRLQDPSEGVVEIDGRDIRDCTLSSVRAATSIVLQESVLFAGTVRDNIRMGRPTATDEHVAWAADVADVTEFAERLPDGLDTVVGERGDTLSGGQRQRIAIARAILRDARIVILDEPTSGLDATSAGTVTDALDRLTAGKTTLIVTHDLEDALSCDRIVVLERGRIVEQGTPEELLGRDASRLSILNRSADRAAAGGPR</sequence>
<organism evidence="14 15">
    <name type="scientific">Microbacterium faecale</name>
    <dbReference type="NCBI Taxonomy" id="1804630"/>
    <lineage>
        <taxon>Bacteria</taxon>
        <taxon>Bacillati</taxon>
        <taxon>Actinomycetota</taxon>
        <taxon>Actinomycetes</taxon>
        <taxon>Micrococcales</taxon>
        <taxon>Microbacteriaceae</taxon>
        <taxon>Microbacterium</taxon>
    </lineage>
</organism>
<dbReference type="Pfam" id="PF00005">
    <property type="entry name" value="ABC_tran"/>
    <property type="match status" value="1"/>
</dbReference>
<evidence type="ECO:0000256" key="7">
    <source>
        <dbReference type="ARBA" id="ARBA00022840"/>
    </source>
</evidence>
<dbReference type="Pfam" id="PF00664">
    <property type="entry name" value="ABC_membrane"/>
    <property type="match status" value="1"/>
</dbReference>
<dbReference type="Gene3D" id="1.20.1560.10">
    <property type="entry name" value="ABC transporter type 1, transmembrane domain"/>
    <property type="match status" value="1"/>
</dbReference>
<dbReference type="SUPFAM" id="SSF90123">
    <property type="entry name" value="ABC transporter transmembrane region"/>
    <property type="match status" value="1"/>
</dbReference>
<dbReference type="InterPro" id="IPR036640">
    <property type="entry name" value="ABC1_TM_sf"/>
</dbReference>
<feature type="transmembrane region" description="Helical" evidence="11">
    <location>
        <begin position="21"/>
        <end position="42"/>
    </location>
</feature>
<keyword evidence="9 11" id="KW-0472">Membrane</keyword>
<reference evidence="14" key="2">
    <citation type="submission" date="2020-09" db="EMBL/GenBank/DDBJ databases">
        <authorList>
            <person name="Sun Q."/>
            <person name="Zhou Y."/>
        </authorList>
    </citation>
    <scope>NUCLEOTIDE SEQUENCE</scope>
    <source>
        <strain evidence="14">CGMCC 1.15152</strain>
    </source>
</reference>
<dbReference type="InterPro" id="IPR017871">
    <property type="entry name" value="ABC_transporter-like_CS"/>
</dbReference>
<dbReference type="Proteomes" id="UP000633205">
    <property type="component" value="Unassembled WGS sequence"/>
</dbReference>
<keyword evidence="6" id="KW-0547">Nucleotide-binding</keyword>
<keyword evidence="4" id="KW-0997">Cell inner membrane</keyword>
<dbReference type="AlphaFoldDB" id="A0A916YEL3"/>
<dbReference type="Gene3D" id="3.40.50.300">
    <property type="entry name" value="P-loop containing nucleotide triphosphate hydrolases"/>
    <property type="match status" value="1"/>
</dbReference>
<comment type="similarity">
    <text evidence="10">Belongs to the ABC transporter superfamily. Siderophore-Fe(3+) uptake transporter (SIUT) (TC 3.A.1.21) family.</text>
</comment>
<comment type="subcellular location">
    <subcellularLocation>
        <location evidence="1">Cell inner membrane</location>
        <topology evidence="1">Multi-pass membrane protein</topology>
    </subcellularLocation>
</comment>
<feature type="transmembrane region" description="Helical" evidence="11">
    <location>
        <begin position="65"/>
        <end position="98"/>
    </location>
</feature>
<dbReference type="InterPro" id="IPR003439">
    <property type="entry name" value="ABC_transporter-like_ATP-bd"/>
</dbReference>
<feature type="domain" description="ABC transporter" evidence="12">
    <location>
        <begin position="347"/>
        <end position="581"/>
    </location>
</feature>
<evidence type="ECO:0000256" key="11">
    <source>
        <dbReference type="SAM" id="Phobius"/>
    </source>
</evidence>